<sequence length="220" mass="24322">MRHAVRVTLPAGAFTAQTPEQARLLLDFAYQRVLGAAMHGEVSAGEVALDAEITVKQAHHRLTRLCAAGLVGVTGERKRGGRPVKLYRAAAPAYRVPFDLTEADDVRGLFAALHQPFLNAYLTHIAALSREQVREVVLAMNAQGQLSVNYGGLKDRRASFRGFGTIGEVRLLPETLLELERRLRDLKAWTLEREQEERQAAGAEDCLLGLMFTPGRLPER</sequence>
<evidence type="ECO:0000313" key="1">
    <source>
        <dbReference type="EMBL" id="GAA5512046.1"/>
    </source>
</evidence>
<comment type="caution">
    <text evidence="1">The sequence shown here is derived from an EMBL/GenBank/DDBJ whole genome shotgun (WGS) entry which is preliminary data.</text>
</comment>
<dbReference type="EMBL" id="BAABRP010000001">
    <property type="protein sequence ID" value="GAA5512046.1"/>
    <property type="molecule type" value="Genomic_DNA"/>
</dbReference>
<gene>
    <name evidence="1" type="ORF">Dcar01_00760</name>
</gene>
<accession>A0ABP9W4X0</accession>
<dbReference type="InterPro" id="IPR036390">
    <property type="entry name" value="WH_DNA-bd_sf"/>
</dbReference>
<proteinExistence type="predicted"/>
<evidence type="ECO:0008006" key="3">
    <source>
        <dbReference type="Google" id="ProtNLM"/>
    </source>
</evidence>
<dbReference type="Gene3D" id="1.10.10.10">
    <property type="entry name" value="Winged helix-like DNA-binding domain superfamily/Winged helix DNA-binding domain"/>
    <property type="match status" value="1"/>
</dbReference>
<dbReference type="Proteomes" id="UP001401887">
    <property type="component" value="Unassembled WGS sequence"/>
</dbReference>
<keyword evidence="2" id="KW-1185">Reference proteome</keyword>
<organism evidence="1 2">
    <name type="scientific">Deinococcus carri</name>
    <dbReference type="NCBI Taxonomy" id="1211323"/>
    <lineage>
        <taxon>Bacteria</taxon>
        <taxon>Thermotogati</taxon>
        <taxon>Deinococcota</taxon>
        <taxon>Deinococci</taxon>
        <taxon>Deinococcales</taxon>
        <taxon>Deinococcaceae</taxon>
        <taxon>Deinococcus</taxon>
    </lineage>
</organism>
<dbReference type="SUPFAM" id="SSF46785">
    <property type="entry name" value="Winged helix' DNA-binding domain"/>
    <property type="match status" value="1"/>
</dbReference>
<reference evidence="1 2" key="1">
    <citation type="submission" date="2024-02" db="EMBL/GenBank/DDBJ databases">
        <title>Deinococcus carri NBRC 110142.</title>
        <authorList>
            <person name="Ichikawa N."/>
            <person name="Katano-Makiyama Y."/>
            <person name="Hidaka K."/>
        </authorList>
    </citation>
    <scope>NUCLEOTIDE SEQUENCE [LARGE SCALE GENOMIC DNA]</scope>
    <source>
        <strain evidence="1 2">NBRC 110142</strain>
    </source>
</reference>
<protein>
    <recommendedName>
        <fullName evidence="3">Transcriptional regulator</fullName>
    </recommendedName>
</protein>
<dbReference type="InterPro" id="IPR036388">
    <property type="entry name" value="WH-like_DNA-bd_sf"/>
</dbReference>
<name>A0ABP9W4X0_9DEIO</name>
<evidence type="ECO:0000313" key="2">
    <source>
        <dbReference type="Proteomes" id="UP001401887"/>
    </source>
</evidence>